<evidence type="ECO:0000313" key="2">
    <source>
        <dbReference type="Proteomes" id="UP001497482"/>
    </source>
</evidence>
<reference evidence="1 2" key="1">
    <citation type="submission" date="2024-04" db="EMBL/GenBank/DDBJ databases">
        <authorList>
            <person name="Waldvogel A.-M."/>
            <person name="Schoenle A."/>
        </authorList>
    </citation>
    <scope>NUCLEOTIDE SEQUENCE [LARGE SCALE GENOMIC DNA]</scope>
</reference>
<dbReference type="AlphaFoldDB" id="A0AAV2KP75"/>
<organism evidence="1 2">
    <name type="scientific">Knipowitschia caucasica</name>
    <name type="common">Caucasian dwarf goby</name>
    <name type="synonym">Pomatoschistus caucasicus</name>
    <dbReference type="NCBI Taxonomy" id="637954"/>
    <lineage>
        <taxon>Eukaryota</taxon>
        <taxon>Metazoa</taxon>
        <taxon>Chordata</taxon>
        <taxon>Craniata</taxon>
        <taxon>Vertebrata</taxon>
        <taxon>Euteleostomi</taxon>
        <taxon>Actinopterygii</taxon>
        <taxon>Neopterygii</taxon>
        <taxon>Teleostei</taxon>
        <taxon>Neoteleostei</taxon>
        <taxon>Acanthomorphata</taxon>
        <taxon>Gobiaria</taxon>
        <taxon>Gobiiformes</taxon>
        <taxon>Gobioidei</taxon>
        <taxon>Gobiidae</taxon>
        <taxon>Gobiinae</taxon>
        <taxon>Knipowitschia</taxon>
    </lineage>
</organism>
<proteinExistence type="predicted"/>
<protein>
    <submittedName>
        <fullName evidence="1">Uncharacterized protein</fullName>
    </submittedName>
</protein>
<sequence length="116" mass="12989">MCAYGCLNRTGVVVSKSKVSGCLCQRVVSLGFVWSPWGGTKCSFEVTEVMADGPIFSVGVWRQCLYHYNQALVRPHLRLSLWRNPCNWAEHGLHQRSANNDAARRVSVCPKGHARQ</sequence>
<accession>A0AAV2KP75</accession>
<evidence type="ECO:0000313" key="1">
    <source>
        <dbReference type="EMBL" id="CAL1590036.1"/>
    </source>
</evidence>
<keyword evidence="2" id="KW-1185">Reference proteome</keyword>
<dbReference type="EMBL" id="OZ035841">
    <property type="protein sequence ID" value="CAL1590036.1"/>
    <property type="molecule type" value="Genomic_DNA"/>
</dbReference>
<name>A0AAV2KP75_KNICA</name>
<gene>
    <name evidence="1" type="ORF">KC01_LOCUS19606</name>
</gene>
<dbReference type="Proteomes" id="UP001497482">
    <property type="component" value="Chromosome 19"/>
</dbReference>